<organismHost>
    <name type="scientific">Acanthamoeba</name>
    <dbReference type="NCBI Taxonomy" id="5754"/>
</organismHost>
<gene>
    <name evidence="1" type="ORF">MAR_ORF288</name>
</gene>
<dbReference type="OrthoDB" id="34220at10239"/>
<reference evidence="1 2" key="1">
    <citation type="journal article" date="2009" name="Proc. Natl. Acad. Sci. U.S.A.">
        <title>Giant Marseillevirus highlights the role of amoebae as a melting pot in emergence of chimeric microorganisms.</title>
        <authorList>
            <person name="Boyer M."/>
            <person name="Yutin N."/>
            <person name="Pagnier I."/>
            <person name="Barrassi L."/>
            <person name="Fournous G."/>
            <person name="Espinosa L."/>
            <person name="Robert C."/>
            <person name="Azza S."/>
            <person name="Sun S."/>
            <person name="Rossmann M.G."/>
            <person name="Suzan-Monti M."/>
            <person name="La Scola B."/>
            <person name="Koonin E.V."/>
            <person name="Raoult D."/>
        </authorList>
    </citation>
    <scope>NUCLEOTIDE SEQUENCE [LARGE SCALE GENOMIC DNA]</scope>
    <source>
        <strain evidence="1 2">T19</strain>
    </source>
</reference>
<proteinExistence type="predicted"/>
<evidence type="ECO:0000313" key="1">
    <source>
        <dbReference type="EMBL" id="ADB04062.1"/>
    </source>
</evidence>
<sequence length="101" mass="11516">MRCTSLFSDEGTSTFVISKGGNACRISWVVGEEEYKILRDFVDDNAKRDARVSGLVLWAEGDEISVGADNKTHSFDDVFDKEEFLLALDRLLERHRKRFPS</sequence>
<keyword evidence="2" id="KW-1185">Reference proteome</keyword>
<accession>D2XAT5</accession>
<dbReference type="Proteomes" id="UP000029780">
    <property type="component" value="Segment"/>
</dbReference>
<name>D2XAT5_GBMV</name>
<dbReference type="RefSeq" id="YP_003407024.1">
    <property type="nucleotide sequence ID" value="NC_013756.1"/>
</dbReference>
<organism evidence="1 2">
    <name type="scientific">Marseillevirus marseillevirus</name>
    <name type="common">GBM</name>
    <dbReference type="NCBI Taxonomy" id="694581"/>
    <lineage>
        <taxon>Viruses</taxon>
        <taxon>Varidnaviria</taxon>
        <taxon>Bamfordvirae</taxon>
        <taxon>Nucleocytoviricota</taxon>
        <taxon>Megaviricetes</taxon>
        <taxon>Pimascovirales</taxon>
        <taxon>Pimascovirales incertae sedis</taxon>
        <taxon>Marseilleviridae</taxon>
        <taxon>Marseillevirus</taxon>
        <taxon>Marseillevirus massiliense</taxon>
    </lineage>
</organism>
<dbReference type="GeneID" id="8746525"/>
<evidence type="ECO:0000313" key="2">
    <source>
        <dbReference type="Proteomes" id="UP000029780"/>
    </source>
</evidence>
<dbReference type="EMBL" id="GU071086">
    <property type="protein sequence ID" value="ADB04062.1"/>
    <property type="molecule type" value="Genomic_DNA"/>
</dbReference>
<dbReference type="KEGG" id="vg:8746525"/>
<protein>
    <submittedName>
        <fullName evidence="1">Uncharacterized protein</fullName>
    </submittedName>
</protein>